<proteinExistence type="predicted"/>
<reference evidence="3 4" key="1">
    <citation type="submission" date="2015-09" db="EMBL/GenBank/DDBJ databases">
        <authorList>
            <consortium name="Pathogen Informatics"/>
        </authorList>
    </citation>
    <scope>NUCLEOTIDE SEQUENCE [LARGE SCALE GENOMIC DNA]</scope>
    <source>
        <strain evidence="3 4">2789STDY5608837</strain>
    </source>
</reference>
<feature type="domain" description="Xylose isomerase-like TIM barrel" evidence="2">
    <location>
        <begin position="22"/>
        <end position="219"/>
    </location>
</feature>
<protein>
    <submittedName>
        <fullName evidence="3">Endonuclease IV</fullName>
    </submittedName>
</protein>
<dbReference type="EMBL" id="CYZD01000011">
    <property type="protein sequence ID" value="CUO44340.1"/>
    <property type="molecule type" value="Genomic_DNA"/>
</dbReference>
<evidence type="ECO:0000256" key="1">
    <source>
        <dbReference type="SAM" id="Coils"/>
    </source>
</evidence>
<accession>A0A174F7M6</accession>
<dbReference type="GO" id="GO:0004519">
    <property type="term" value="F:endonuclease activity"/>
    <property type="evidence" value="ECO:0007669"/>
    <property type="project" value="UniProtKB-KW"/>
</dbReference>
<dbReference type="GO" id="GO:0008270">
    <property type="term" value="F:zinc ion binding"/>
    <property type="evidence" value="ECO:0007669"/>
    <property type="project" value="InterPro"/>
</dbReference>
<dbReference type="GO" id="GO:0006281">
    <property type="term" value="P:DNA repair"/>
    <property type="evidence" value="ECO:0007669"/>
    <property type="project" value="InterPro"/>
</dbReference>
<dbReference type="AlphaFoldDB" id="A0A174F7M6"/>
<keyword evidence="3" id="KW-0540">Nuclease</keyword>
<dbReference type="SMART" id="SM00518">
    <property type="entry name" value="AP2Ec"/>
    <property type="match status" value="1"/>
</dbReference>
<gene>
    <name evidence="3" type="ORF">ERS852394_02202</name>
</gene>
<dbReference type="Pfam" id="PF01261">
    <property type="entry name" value="AP_endonuc_2"/>
    <property type="match status" value="1"/>
</dbReference>
<feature type="coiled-coil region" evidence="1">
    <location>
        <begin position="28"/>
        <end position="55"/>
    </location>
</feature>
<keyword evidence="1" id="KW-0175">Coiled coil</keyword>
<dbReference type="GO" id="GO:0003677">
    <property type="term" value="F:DNA binding"/>
    <property type="evidence" value="ECO:0007669"/>
    <property type="project" value="InterPro"/>
</dbReference>
<dbReference type="PANTHER" id="PTHR12110">
    <property type="entry name" value="HYDROXYPYRUVATE ISOMERASE"/>
    <property type="match status" value="1"/>
</dbReference>
<dbReference type="InterPro" id="IPR050312">
    <property type="entry name" value="IolE/XylAMocC-like"/>
</dbReference>
<dbReference type="PANTHER" id="PTHR12110:SF21">
    <property type="entry name" value="XYLOSE ISOMERASE-LIKE TIM BARREL DOMAIN-CONTAINING PROTEIN"/>
    <property type="match status" value="1"/>
</dbReference>
<keyword evidence="3" id="KW-0378">Hydrolase</keyword>
<sequence>MIYVSHLLCDEDMKEICGQYGAGVESIEFSISDNLDRLERKMEQYQKRLEQMGNPPLTLHGPFLDLNPASFDSQIRKVTMERFDQCYQAGIRLGAKKIVYHSGMIPTVYFREGWAEQTGRFFQEFLKDREGPQVVMENVLDEDWRLLLDVYNFVDHPNFKLCLDMGHAHCYSEISVLKWAKELAPYVGHVHIHDNAGDRDSHLGLGKGTIPWEKGLKLLPCTKERTWTIECSNKEDVILCIKQINEKMRGKL</sequence>
<evidence type="ECO:0000259" key="2">
    <source>
        <dbReference type="Pfam" id="PF01261"/>
    </source>
</evidence>
<dbReference type="SUPFAM" id="SSF51658">
    <property type="entry name" value="Xylose isomerase-like"/>
    <property type="match status" value="1"/>
</dbReference>
<dbReference type="InterPro" id="IPR013022">
    <property type="entry name" value="Xyl_isomerase-like_TIM-brl"/>
</dbReference>
<name>A0A174F7M6_9FIRM</name>
<dbReference type="InterPro" id="IPR036237">
    <property type="entry name" value="Xyl_isomerase-like_sf"/>
</dbReference>
<dbReference type="Gene3D" id="3.20.20.150">
    <property type="entry name" value="Divalent-metal-dependent TIM barrel enzymes"/>
    <property type="match status" value="1"/>
</dbReference>
<dbReference type="Proteomes" id="UP000095409">
    <property type="component" value="Unassembled WGS sequence"/>
</dbReference>
<keyword evidence="3" id="KW-0255">Endonuclease</keyword>
<organism evidence="3 4">
    <name type="scientific">Blautia obeum</name>
    <dbReference type="NCBI Taxonomy" id="40520"/>
    <lineage>
        <taxon>Bacteria</taxon>
        <taxon>Bacillati</taxon>
        <taxon>Bacillota</taxon>
        <taxon>Clostridia</taxon>
        <taxon>Lachnospirales</taxon>
        <taxon>Lachnospiraceae</taxon>
        <taxon>Blautia</taxon>
    </lineage>
</organism>
<evidence type="ECO:0000313" key="3">
    <source>
        <dbReference type="EMBL" id="CUO44340.1"/>
    </source>
</evidence>
<dbReference type="InterPro" id="IPR001719">
    <property type="entry name" value="AP_endonuc_2"/>
</dbReference>
<dbReference type="RefSeq" id="WP_055066302.1">
    <property type="nucleotide sequence ID" value="NZ_CYZD01000011.1"/>
</dbReference>
<evidence type="ECO:0000313" key="4">
    <source>
        <dbReference type="Proteomes" id="UP000095409"/>
    </source>
</evidence>